<dbReference type="InterPro" id="IPR037293">
    <property type="entry name" value="Gal_Oxidase_central_sf"/>
</dbReference>
<evidence type="ECO:0000313" key="4">
    <source>
        <dbReference type="EMBL" id="AUX27854.1"/>
    </source>
</evidence>
<feature type="compositionally biased region" description="Pro residues" evidence="1">
    <location>
        <begin position="791"/>
        <end position="806"/>
    </location>
</feature>
<dbReference type="OrthoDB" id="5477405at2"/>
<evidence type="ECO:0000313" key="5">
    <source>
        <dbReference type="Proteomes" id="UP000295781"/>
    </source>
</evidence>
<dbReference type="Pfam" id="PF24681">
    <property type="entry name" value="Kelch_KLHDC2_KLHL20_DRC7"/>
    <property type="match status" value="1"/>
</dbReference>
<dbReference type="PANTHER" id="PTHR45632">
    <property type="entry name" value="LD33804P"/>
    <property type="match status" value="1"/>
</dbReference>
<keyword evidence="2" id="KW-0732">Signal</keyword>
<dbReference type="Gene3D" id="2.130.10.80">
    <property type="entry name" value="Galactose oxidase/kelch, beta-propeller"/>
    <property type="match status" value="3"/>
</dbReference>
<gene>
    <name evidence="4" type="ORF">SOCEGT47_084520</name>
</gene>
<dbReference type="Proteomes" id="UP000295781">
    <property type="component" value="Chromosome"/>
</dbReference>
<dbReference type="InterPro" id="IPR015915">
    <property type="entry name" value="Kelch-typ_b-propeller"/>
</dbReference>
<organism evidence="4 5">
    <name type="scientific">Sorangium cellulosum</name>
    <name type="common">Polyangium cellulosum</name>
    <dbReference type="NCBI Taxonomy" id="56"/>
    <lineage>
        <taxon>Bacteria</taxon>
        <taxon>Pseudomonadati</taxon>
        <taxon>Myxococcota</taxon>
        <taxon>Polyangia</taxon>
        <taxon>Polyangiales</taxon>
        <taxon>Polyangiaceae</taxon>
        <taxon>Sorangium</taxon>
    </lineage>
</organism>
<feature type="domain" description="PEGA" evidence="3">
    <location>
        <begin position="1062"/>
        <end position="1126"/>
    </location>
</feature>
<feature type="domain" description="PEGA" evidence="3">
    <location>
        <begin position="917"/>
        <end position="984"/>
    </location>
</feature>
<dbReference type="SUPFAM" id="SSF48452">
    <property type="entry name" value="TPR-like"/>
    <property type="match status" value="1"/>
</dbReference>
<evidence type="ECO:0000259" key="3">
    <source>
        <dbReference type="Pfam" id="PF08308"/>
    </source>
</evidence>
<dbReference type="InterPro" id="IPR011990">
    <property type="entry name" value="TPR-like_helical_dom_sf"/>
</dbReference>
<dbReference type="Pfam" id="PF08308">
    <property type="entry name" value="PEGA"/>
    <property type="match status" value="2"/>
</dbReference>
<dbReference type="InterPro" id="IPR006652">
    <property type="entry name" value="Kelch_1"/>
</dbReference>
<dbReference type="SMART" id="SM00612">
    <property type="entry name" value="Kelch"/>
    <property type="match status" value="6"/>
</dbReference>
<reference evidence="4 5" key="1">
    <citation type="submission" date="2015-09" db="EMBL/GenBank/DDBJ databases">
        <title>Sorangium comparison.</title>
        <authorList>
            <person name="Zaburannyi N."/>
            <person name="Bunk B."/>
            <person name="Overmann J."/>
            <person name="Mueller R."/>
        </authorList>
    </citation>
    <scope>NUCLEOTIDE SEQUENCE [LARGE SCALE GENOMIC DNA]</scope>
    <source>
        <strain evidence="4 5">So ceGT47</strain>
    </source>
</reference>
<dbReference type="Gene3D" id="1.25.40.10">
    <property type="entry name" value="Tetratricopeptide repeat domain"/>
    <property type="match status" value="1"/>
</dbReference>
<dbReference type="InterPro" id="IPR013229">
    <property type="entry name" value="PEGA"/>
</dbReference>
<sequence>MSLRCSPPRAPLRSRSPLLARGPLLALAFLAGCGAEPEPGSPAALRRLFPEQAAAVLAARDAFVRGAEGFHLGPAEARGSAGGLHVVFPCEGGAPIRFRTPAGVEVRVRELGAAGEGVMAERAVSYRRAGGTSFWAATDRGVEEWLLLEEGIARGGEAVAAWHVEGATLRMRGEAVELADARSGAPMLRVTAPRAHAASGRPVAMALRARGARIELVVDAGGEAALVDPVWEPASGMNLPRTLHTATLLRPSGQVLVAGGSYKVLGFGALVQPVKRAELYDPVMDAWTDTGAMIHDRRGHTATLLPNGKVLVAGGESLTQAERYLPSAELYDPVLGTWTLTDCEMGTGRYLHTATLLDSGKVLVTGGYGKDGYLVSAELYDPEEDTWTSVRSMHQGRDNHTATRLLNGRVLVAGGEKSDSATHDTAELYDPEENTWMRVRPMNVPRQYHTATLLLSGKVLVAGGTDLGYGDLGSAELYDPEENSWTLFEHERSMLEPRTVHAAARLPDGQVLLMGGKNEGDVLASVARYDPESDTWTGAAPMARPRAFHTATLLPSGEILVAGGLEDESGTGILLATHSERYGLVLGDACAVAPDVGAGCRAGAFCVDGICCDSPCPCGACSPEGHCSVEGSPAKIDEVCEPPVCDGETHSLGPARCSAASAACPVPERVDCITYRCDQDSGACETSCASIDDCAPGFVCNLQGHCVLPPPAPSAPGGCSAAPARPAPGRAWAPLALLLALGAARRRRAQAARGRRAPVAALCALAVAVAGEAVALAQPAAPEASPASSAAPPPSSSAAAPPPSAAPPDAAAPPSDAAERPPAEDPIAGARAHFERGVALYRQGAWEAALAEFLASRQLYPTWSATSSAALCLQQLRRYDEALALFETLLNDFSERLPQDTRTAAQEAIVRLRGLIGTIDITGAEIGASITIDGRRRGDYPMPAPLRVGAGSHVVRVYKEGFEPFEMRVDVAGGQVVRILSRLHKLVESGRLRVAEQNGKVLDVLVDGYTVGKTPWEGPISPGQHTVALRGPGELGTMPASVLIRRKQTTPLTLRAEELTASLRIVPTPVCASVTIDGVTLGNGIWEGHLSPGRHRIEVAAGGFVTARREVILARDRRAVIPVALERVVLGAPPGRFLVELTAAPALVPSLGGGAAGQCGGACSLDVGVGGLGVLHAGYELWSGLGFGVTTGYLQVQQAVAARSTSLQIRDPLPESTGTADDALALRGFLAGGWSGLSFGERVRLSMRLGAGALFAAVSDERSGTFTSASGVEFRVDRTSAQGSASFFVMTPEVRAGLRFGDHLDVTAGLAAAVLIRLTTPVWSNAPGGVYGRIDADRGYFGAFDPDPLVGEVTVALAPGVGARYTF</sequence>
<feature type="chain" id="PRO_5020886597" description="PEGA domain-containing protein" evidence="2">
    <location>
        <begin position="21"/>
        <end position="1367"/>
    </location>
</feature>
<evidence type="ECO:0000256" key="1">
    <source>
        <dbReference type="SAM" id="MobiDB-lite"/>
    </source>
</evidence>
<dbReference type="Gene3D" id="2.120.10.80">
    <property type="entry name" value="Kelch-type beta propeller"/>
    <property type="match status" value="1"/>
</dbReference>
<dbReference type="SUPFAM" id="SSF50965">
    <property type="entry name" value="Galactose oxidase, central domain"/>
    <property type="match status" value="2"/>
</dbReference>
<name>A0A4P2QDJ0_SORCE</name>
<dbReference type="Pfam" id="PF01344">
    <property type="entry name" value="Kelch_1"/>
    <property type="match status" value="1"/>
</dbReference>
<protein>
    <recommendedName>
        <fullName evidence="3">PEGA domain-containing protein</fullName>
    </recommendedName>
</protein>
<dbReference type="PROSITE" id="PS51257">
    <property type="entry name" value="PROKAR_LIPOPROTEIN"/>
    <property type="match status" value="1"/>
</dbReference>
<dbReference type="PANTHER" id="PTHR45632:SF26">
    <property type="entry name" value="BTB DOMAIN-CONTAINING PROTEIN"/>
    <property type="match status" value="1"/>
</dbReference>
<evidence type="ECO:0000256" key="2">
    <source>
        <dbReference type="SAM" id="SignalP"/>
    </source>
</evidence>
<dbReference type="RefSeq" id="WP_129356313.1">
    <property type="nucleotide sequence ID" value="NZ_CP012670.1"/>
</dbReference>
<proteinExistence type="predicted"/>
<feature type="region of interest" description="Disordered" evidence="1">
    <location>
        <begin position="783"/>
        <end position="824"/>
    </location>
</feature>
<accession>A0A4P2QDJ0</accession>
<feature type="signal peptide" evidence="2">
    <location>
        <begin position="1"/>
        <end position="20"/>
    </location>
</feature>
<feature type="compositionally biased region" description="Low complexity" evidence="1">
    <location>
        <begin position="807"/>
        <end position="816"/>
    </location>
</feature>
<dbReference type="InterPro" id="IPR011043">
    <property type="entry name" value="Gal_Oxase/kelch_b-propeller"/>
</dbReference>
<dbReference type="EMBL" id="CP012670">
    <property type="protein sequence ID" value="AUX27854.1"/>
    <property type="molecule type" value="Genomic_DNA"/>
</dbReference>